<dbReference type="EMBL" id="AP013066">
    <property type="protein sequence ID" value="BAN36180.1"/>
    <property type="molecule type" value="Genomic_DNA"/>
</dbReference>
<sequence length="58" mass="6852">MNELYKILYILQVNFDSQLRTKASSYGYPSQVGWARFYLPTRLNLREHKDVPTLLDST</sequence>
<dbReference type="Proteomes" id="UP000015559">
    <property type="component" value="Chromosome"/>
</dbReference>
<accession>S6AAR6</accession>
<evidence type="ECO:0000313" key="1">
    <source>
        <dbReference type="EMBL" id="BAN36180.1"/>
    </source>
</evidence>
<name>S6AAR6_SULDS</name>
<organism evidence="1 2">
    <name type="scientific">Sulfuricella denitrificans (strain DSM 22764 / NBRC 105220 / skB26)</name>
    <dbReference type="NCBI Taxonomy" id="1163617"/>
    <lineage>
        <taxon>Bacteria</taxon>
        <taxon>Pseudomonadati</taxon>
        <taxon>Pseudomonadota</taxon>
        <taxon>Betaproteobacteria</taxon>
        <taxon>Nitrosomonadales</taxon>
        <taxon>Sulfuricellaceae</taxon>
        <taxon>Sulfuricella</taxon>
    </lineage>
</organism>
<protein>
    <submittedName>
        <fullName evidence="1">Uncharacterized protein</fullName>
    </submittedName>
</protein>
<dbReference type="STRING" id="1163617.SCD_n02372"/>
<dbReference type="AlphaFoldDB" id="S6AAR6"/>
<dbReference type="HOGENOM" id="CLU_2977589_0_0_4"/>
<gene>
    <name evidence="1" type="ORF">SCD_n02372</name>
</gene>
<proteinExistence type="predicted"/>
<evidence type="ECO:0000313" key="2">
    <source>
        <dbReference type="Proteomes" id="UP000015559"/>
    </source>
</evidence>
<reference evidence="1 2" key="1">
    <citation type="journal article" date="2012" name="Appl. Environ. Microbiol.">
        <title>Draft genome sequence of a psychrotolerant sulfur-oxidizing bacterium, Sulfuricella denitrificans skB26, and proteomic insights into cold adaptation.</title>
        <authorList>
            <person name="Watanabe T."/>
            <person name="Kojima H."/>
            <person name="Fukui M."/>
        </authorList>
    </citation>
    <scope>NUCLEOTIDE SEQUENCE [LARGE SCALE GENOMIC DNA]</scope>
    <source>
        <strain evidence="2">skB26</strain>
    </source>
</reference>
<dbReference type="KEGG" id="sdr:SCD_n02372"/>
<keyword evidence="2" id="KW-1185">Reference proteome</keyword>